<proteinExistence type="predicted"/>
<dbReference type="WBParaSite" id="PgR027_g136_t03">
    <property type="protein sequence ID" value="PgR027_g136_t03"/>
    <property type="gene ID" value="PgR027_g136"/>
</dbReference>
<sequence length="94" mass="10604">MCFGYCRCCENAVTILRFARICLKLQPCRCAGWKYGKYSLNISFLSLFLSNVKQLASLNALSCCSFLGHSYAQFEDFCAQLEGYNGQVEKCEAL</sequence>
<evidence type="ECO:0000313" key="2">
    <source>
        <dbReference type="WBParaSite" id="PgR027_g136_t03"/>
    </source>
</evidence>
<keyword evidence="1" id="KW-1185">Reference proteome</keyword>
<protein>
    <submittedName>
        <fullName evidence="2">Uncharacterized protein</fullName>
    </submittedName>
</protein>
<evidence type="ECO:0000313" key="1">
    <source>
        <dbReference type="Proteomes" id="UP000887569"/>
    </source>
</evidence>
<name>A0A915B5V4_PARUN</name>
<accession>A0A915B5V4</accession>
<reference evidence="2" key="1">
    <citation type="submission" date="2022-11" db="UniProtKB">
        <authorList>
            <consortium name="WormBaseParasite"/>
        </authorList>
    </citation>
    <scope>IDENTIFICATION</scope>
</reference>
<dbReference type="Proteomes" id="UP000887569">
    <property type="component" value="Unplaced"/>
</dbReference>
<dbReference type="AlphaFoldDB" id="A0A915B5V4"/>
<organism evidence="1 2">
    <name type="scientific">Parascaris univalens</name>
    <name type="common">Nematode worm</name>
    <dbReference type="NCBI Taxonomy" id="6257"/>
    <lineage>
        <taxon>Eukaryota</taxon>
        <taxon>Metazoa</taxon>
        <taxon>Ecdysozoa</taxon>
        <taxon>Nematoda</taxon>
        <taxon>Chromadorea</taxon>
        <taxon>Rhabditida</taxon>
        <taxon>Spirurina</taxon>
        <taxon>Ascaridomorpha</taxon>
        <taxon>Ascaridoidea</taxon>
        <taxon>Ascarididae</taxon>
        <taxon>Parascaris</taxon>
    </lineage>
</organism>